<evidence type="ECO:0000313" key="2">
    <source>
        <dbReference type="EMBL" id="MCI53542.1"/>
    </source>
</evidence>
<reference evidence="2 3" key="1">
    <citation type="journal article" date="2018" name="Front. Plant Sci.">
        <title>Red Clover (Trifolium pratense) and Zigzag Clover (T. medium) - A Picture of Genomic Similarities and Differences.</title>
        <authorList>
            <person name="Dluhosova J."/>
            <person name="Istvanek J."/>
            <person name="Nedelnik J."/>
            <person name="Repkova J."/>
        </authorList>
    </citation>
    <scope>NUCLEOTIDE SEQUENCE [LARGE SCALE GENOMIC DNA]</scope>
    <source>
        <strain evidence="3">cv. 10/8</strain>
        <tissue evidence="2">Leaf</tissue>
    </source>
</reference>
<dbReference type="AlphaFoldDB" id="A0A392SYJ7"/>
<feature type="non-terminal residue" evidence="2">
    <location>
        <position position="1"/>
    </location>
</feature>
<feature type="non-terminal residue" evidence="2">
    <location>
        <position position="74"/>
    </location>
</feature>
<evidence type="ECO:0000256" key="1">
    <source>
        <dbReference type="SAM" id="MobiDB-lite"/>
    </source>
</evidence>
<accession>A0A392SYJ7</accession>
<keyword evidence="3" id="KW-1185">Reference proteome</keyword>
<proteinExistence type="predicted"/>
<dbReference type="Proteomes" id="UP000265520">
    <property type="component" value="Unassembled WGS sequence"/>
</dbReference>
<feature type="compositionally biased region" description="Low complexity" evidence="1">
    <location>
        <begin position="13"/>
        <end position="30"/>
    </location>
</feature>
<protein>
    <submittedName>
        <fullName evidence="2">Uncharacterized protein</fullName>
    </submittedName>
</protein>
<organism evidence="2 3">
    <name type="scientific">Trifolium medium</name>
    <dbReference type="NCBI Taxonomy" id="97028"/>
    <lineage>
        <taxon>Eukaryota</taxon>
        <taxon>Viridiplantae</taxon>
        <taxon>Streptophyta</taxon>
        <taxon>Embryophyta</taxon>
        <taxon>Tracheophyta</taxon>
        <taxon>Spermatophyta</taxon>
        <taxon>Magnoliopsida</taxon>
        <taxon>eudicotyledons</taxon>
        <taxon>Gunneridae</taxon>
        <taxon>Pentapetalae</taxon>
        <taxon>rosids</taxon>
        <taxon>fabids</taxon>
        <taxon>Fabales</taxon>
        <taxon>Fabaceae</taxon>
        <taxon>Papilionoideae</taxon>
        <taxon>50 kb inversion clade</taxon>
        <taxon>NPAAA clade</taxon>
        <taxon>Hologalegina</taxon>
        <taxon>IRL clade</taxon>
        <taxon>Trifolieae</taxon>
        <taxon>Trifolium</taxon>
    </lineage>
</organism>
<evidence type="ECO:0000313" key="3">
    <source>
        <dbReference type="Proteomes" id="UP000265520"/>
    </source>
</evidence>
<sequence length="74" mass="7894">NIPAADKGVNVVQSSSSQTAPATASGTAPSLWDPLFNPMAFIEKELHMVDDVSSFAATSTEELRQLSSRQEQEA</sequence>
<feature type="region of interest" description="Disordered" evidence="1">
    <location>
        <begin position="1"/>
        <end position="30"/>
    </location>
</feature>
<comment type="caution">
    <text evidence="2">The sequence shown here is derived from an EMBL/GenBank/DDBJ whole genome shotgun (WGS) entry which is preliminary data.</text>
</comment>
<name>A0A392SYJ7_9FABA</name>
<dbReference type="EMBL" id="LXQA010464776">
    <property type="protein sequence ID" value="MCI53542.1"/>
    <property type="molecule type" value="Genomic_DNA"/>
</dbReference>